<evidence type="ECO:0000256" key="1">
    <source>
        <dbReference type="ARBA" id="ARBA00006763"/>
    </source>
</evidence>
<feature type="compositionally biased region" description="Basic and acidic residues" evidence="3">
    <location>
        <begin position="256"/>
        <end position="265"/>
    </location>
</feature>
<comment type="catalytic activity">
    <reaction evidence="2">
        <text>9-ribosyl-trans-zeatin 5'-phosphate + H2O = trans-zeatin + D-ribose 5-phosphate</text>
        <dbReference type="Rhea" id="RHEA:48564"/>
        <dbReference type="ChEBI" id="CHEBI:15377"/>
        <dbReference type="ChEBI" id="CHEBI:16522"/>
        <dbReference type="ChEBI" id="CHEBI:78346"/>
        <dbReference type="ChEBI" id="CHEBI:87947"/>
        <dbReference type="EC" id="3.2.2.n1"/>
    </reaction>
</comment>
<dbReference type="SUPFAM" id="SSF102405">
    <property type="entry name" value="MCP/YpsA-like"/>
    <property type="match status" value="1"/>
</dbReference>
<evidence type="ECO:0000256" key="3">
    <source>
        <dbReference type="SAM" id="MobiDB-lite"/>
    </source>
</evidence>
<dbReference type="GO" id="GO:0005829">
    <property type="term" value="C:cytosol"/>
    <property type="evidence" value="ECO:0007669"/>
    <property type="project" value="TreeGrafter"/>
</dbReference>
<dbReference type="KEGG" id="mbai:MB901379_01387"/>
<dbReference type="EMBL" id="LR130759">
    <property type="protein sequence ID" value="VDM87837.1"/>
    <property type="molecule type" value="Genomic_DNA"/>
</dbReference>
<dbReference type="OrthoDB" id="9801098at2"/>
<keyword evidence="2" id="KW-0203">Cytokinin biosynthesis</keyword>
<keyword evidence="5" id="KW-1185">Reference proteome</keyword>
<proteinExistence type="inferred from homology"/>
<dbReference type="Proteomes" id="UP000269998">
    <property type="component" value="Chromosome"/>
</dbReference>
<evidence type="ECO:0000313" key="5">
    <source>
        <dbReference type="Proteomes" id="UP000269998"/>
    </source>
</evidence>
<comment type="similarity">
    <text evidence="1 2">Belongs to the LOG family.</text>
</comment>
<gene>
    <name evidence="4" type="primary">fas6_1</name>
    <name evidence="4" type="ORF">MB901379_01387</name>
</gene>
<dbReference type="PANTHER" id="PTHR31223">
    <property type="entry name" value="LOG FAMILY PROTEIN YJL055W"/>
    <property type="match status" value="1"/>
</dbReference>
<dbReference type="NCBIfam" id="TIGR00730">
    <property type="entry name" value="Rossman fold protein, TIGR00730 family"/>
    <property type="match status" value="1"/>
</dbReference>
<sequence length="265" mass="28351">MTRDLAEPVGHTATRIYDLHTHCSGTDTEESERMACLLENAGLVTAAHSPTFNTPTDGRPTICVYCASGADNPADLSLAATVGTEIGRRGWRLISGGGTVAMMGAVARAARSAGAHTTGVIPKIFLQSELADLDADELVVTDTLTQRKHLMGERADAFLTLPGGLGTLEELLESWTAASLGIHHKPVVLLDPAGHYRGLLDWLEELRQRGFVRASAIDRLVVTTDVDNAFENLCPTPRSTTTAHRTCDTSPVGARLPHEEVHSPK</sequence>
<name>A0A447GBI8_9MYCO</name>
<feature type="region of interest" description="Disordered" evidence="3">
    <location>
        <begin position="238"/>
        <end position="265"/>
    </location>
</feature>
<dbReference type="GO" id="GO:0102682">
    <property type="term" value="F:cytokinin riboside 5'-monophosphate phosphoribohydrolase activity"/>
    <property type="evidence" value="ECO:0007669"/>
    <property type="project" value="RHEA"/>
</dbReference>
<comment type="catalytic activity">
    <reaction evidence="2">
        <text>N(6)-(dimethylallyl)adenosine 5'-phosphate + H2O = N(6)-dimethylallyladenine + D-ribose 5-phosphate</text>
        <dbReference type="Rhea" id="RHEA:48560"/>
        <dbReference type="ChEBI" id="CHEBI:15377"/>
        <dbReference type="ChEBI" id="CHEBI:17660"/>
        <dbReference type="ChEBI" id="CHEBI:57526"/>
        <dbReference type="ChEBI" id="CHEBI:78346"/>
        <dbReference type="EC" id="3.2.2.n1"/>
    </reaction>
</comment>
<dbReference type="GO" id="GO:0009691">
    <property type="term" value="P:cytokinin biosynthetic process"/>
    <property type="evidence" value="ECO:0007669"/>
    <property type="project" value="UniProtKB-UniRule"/>
</dbReference>
<reference evidence="5" key="1">
    <citation type="submission" date="2018-02" db="EMBL/GenBank/DDBJ databases">
        <authorList>
            <person name="Seth-Smith MB H."/>
            <person name="Seth-Smith H."/>
        </authorList>
    </citation>
    <scope>NUCLEOTIDE SEQUENCE [LARGE SCALE GENOMIC DNA]</scope>
</reference>
<dbReference type="PANTHER" id="PTHR31223:SF70">
    <property type="entry name" value="LOG FAMILY PROTEIN YJL055W"/>
    <property type="match status" value="1"/>
</dbReference>
<dbReference type="InterPro" id="IPR005269">
    <property type="entry name" value="LOG"/>
</dbReference>
<dbReference type="EC" id="3.2.2.n1" evidence="2"/>
<protein>
    <recommendedName>
        <fullName evidence="2">Cytokinin riboside 5'-monophosphate phosphoribohydrolase</fullName>
        <ecNumber evidence="2">3.2.2.n1</ecNumber>
    </recommendedName>
</protein>
<keyword evidence="2" id="KW-0378">Hydrolase</keyword>
<evidence type="ECO:0000313" key="4">
    <source>
        <dbReference type="EMBL" id="VDM87837.1"/>
    </source>
</evidence>
<dbReference type="InterPro" id="IPR031100">
    <property type="entry name" value="LOG_fam"/>
</dbReference>
<dbReference type="Pfam" id="PF03641">
    <property type="entry name" value="Lysine_decarbox"/>
    <property type="match status" value="1"/>
</dbReference>
<dbReference type="AlphaFoldDB" id="A0A447GBI8"/>
<dbReference type="Gene3D" id="3.40.50.450">
    <property type="match status" value="1"/>
</dbReference>
<evidence type="ECO:0000256" key="2">
    <source>
        <dbReference type="RuleBase" id="RU363015"/>
    </source>
</evidence>
<accession>A0A447GBI8</accession>
<organism evidence="4 5">
    <name type="scientific">Mycobacterium basiliense</name>
    <dbReference type="NCBI Taxonomy" id="2094119"/>
    <lineage>
        <taxon>Bacteria</taxon>
        <taxon>Bacillati</taxon>
        <taxon>Actinomycetota</taxon>
        <taxon>Actinomycetes</taxon>
        <taxon>Mycobacteriales</taxon>
        <taxon>Mycobacteriaceae</taxon>
        <taxon>Mycobacterium</taxon>
    </lineage>
</organism>